<dbReference type="InterPro" id="IPR014284">
    <property type="entry name" value="RNA_pol_sigma-70_dom"/>
</dbReference>
<organism evidence="8 9">
    <name type="scientific">Hyella patelloides LEGE 07179</name>
    <dbReference type="NCBI Taxonomy" id="945734"/>
    <lineage>
        <taxon>Bacteria</taxon>
        <taxon>Bacillati</taxon>
        <taxon>Cyanobacteriota</taxon>
        <taxon>Cyanophyceae</taxon>
        <taxon>Pleurocapsales</taxon>
        <taxon>Hyellaceae</taxon>
        <taxon>Hyella</taxon>
    </lineage>
</organism>
<dbReference type="GO" id="GO:0006352">
    <property type="term" value="P:DNA-templated transcription initiation"/>
    <property type="evidence" value="ECO:0007669"/>
    <property type="project" value="InterPro"/>
</dbReference>
<protein>
    <submittedName>
        <fullName evidence="8">RNA polymerase sigma factor SigA</fullName>
    </submittedName>
</protein>
<evidence type="ECO:0000256" key="2">
    <source>
        <dbReference type="ARBA" id="ARBA00023015"/>
    </source>
</evidence>
<dbReference type="PANTHER" id="PTHR30603">
    <property type="entry name" value="RNA POLYMERASE SIGMA FACTOR RPO"/>
    <property type="match status" value="1"/>
</dbReference>
<dbReference type="Pfam" id="PF04545">
    <property type="entry name" value="Sigma70_r4"/>
    <property type="match status" value="1"/>
</dbReference>
<feature type="domain" description="RNA polymerase sigma-70" evidence="7">
    <location>
        <begin position="164"/>
        <end position="177"/>
    </location>
</feature>
<keyword evidence="2" id="KW-0805">Transcription regulation</keyword>
<keyword evidence="9" id="KW-1185">Reference proteome</keyword>
<keyword evidence="5" id="KW-0804">Transcription</keyword>
<dbReference type="SUPFAM" id="SSF88659">
    <property type="entry name" value="Sigma3 and sigma4 domains of RNA polymerase sigma factors"/>
    <property type="match status" value="2"/>
</dbReference>
<evidence type="ECO:0000256" key="5">
    <source>
        <dbReference type="ARBA" id="ARBA00023163"/>
    </source>
</evidence>
<dbReference type="InterPro" id="IPR050239">
    <property type="entry name" value="Sigma-70_RNA_pol_init_factors"/>
</dbReference>
<dbReference type="OrthoDB" id="1185556at2"/>
<dbReference type="InterPro" id="IPR007627">
    <property type="entry name" value="RNA_pol_sigma70_r2"/>
</dbReference>
<dbReference type="InterPro" id="IPR007624">
    <property type="entry name" value="RNA_pol_sigma70_r3"/>
</dbReference>
<dbReference type="InterPro" id="IPR013325">
    <property type="entry name" value="RNA_pol_sigma_r2"/>
</dbReference>
<dbReference type="Proteomes" id="UP000320055">
    <property type="component" value="Unassembled WGS sequence"/>
</dbReference>
<evidence type="ECO:0000313" key="9">
    <source>
        <dbReference type="Proteomes" id="UP000320055"/>
    </source>
</evidence>
<dbReference type="Gene3D" id="1.20.120.1810">
    <property type="match status" value="1"/>
</dbReference>
<dbReference type="InterPro" id="IPR000943">
    <property type="entry name" value="RNA_pol_sigma70"/>
</dbReference>
<proteinExistence type="inferred from homology"/>
<evidence type="ECO:0000256" key="1">
    <source>
        <dbReference type="ARBA" id="ARBA00007788"/>
    </source>
</evidence>
<reference evidence="8 9" key="1">
    <citation type="submission" date="2019-01" db="EMBL/GenBank/DDBJ databases">
        <authorList>
            <person name="Brito A."/>
        </authorList>
    </citation>
    <scope>NUCLEOTIDE SEQUENCE [LARGE SCALE GENOMIC DNA]</scope>
    <source>
        <strain evidence="8">1</strain>
    </source>
</reference>
<evidence type="ECO:0000256" key="6">
    <source>
        <dbReference type="SAM" id="MobiDB-lite"/>
    </source>
</evidence>
<dbReference type="NCBIfam" id="TIGR02937">
    <property type="entry name" value="sigma70-ECF"/>
    <property type="match status" value="1"/>
</dbReference>
<evidence type="ECO:0000256" key="4">
    <source>
        <dbReference type="ARBA" id="ARBA00023125"/>
    </source>
</evidence>
<dbReference type="SUPFAM" id="SSF88946">
    <property type="entry name" value="Sigma2 domain of RNA polymerase sigma factors"/>
    <property type="match status" value="1"/>
</dbReference>
<dbReference type="GO" id="GO:0003677">
    <property type="term" value="F:DNA binding"/>
    <property type="evidence" value="ECO:0007669"/>
    <property type="project" value="UniProtKB-KW"/>
</dbReference>
<accession>A0A563VXK3</accession>
<feature type="compositionally biased region" description="Polar residues" evidence="6">
    <location>
        <begin position="1"/>
        <end position="17"/>
    </location>
</feature>
<dbReference type="RefSeq" id="WP_144875044.1">
    <property type="nucleotide sequence ID" value="NZ_LR214152.1"/>
</dbReference>
<dbReference type="AlphaFoldDB" id="A0A563VXK3"/>
<gene>
    <name evidence="8" type="primary">sigA</name>
    <name evidence="8" type="ORF">H1P_4160004</name>
</gene>
<keyword evidence="4" id="KW-0238">DNA-binding</keyword>
<keyword evidence="3" id="KW-0731">Sigma factor</keyword>
<dbReference type="InterPro" id="IPR013324">
    <property type="entry name" value="RNA_pol_sigma_r3/r4-like"/>
</dbReference>
<dbReference type="Pfam" id="PF04539">
    <property type="entry name" value="Sigma70_r3"/>
    <property type="match status" value="1"/>
</dbReference>
<dbReference type="CDD" id="cd06171">
    <property type="entry name" value="Sigma70_r4"/>
    <property type="match status" value="1"/>
</dbReference>
<comment type="similarity">
    <text evidence="1">Belongs to the sigma-70 factor family.</text>
</comment>
<evidence type="ECO:0000313" key="8">
    <source>
        <dbReference type="EMBL" id="VEP16184.1"/>
    </source>
</evidence>
<name>A0A563VXK3_9CYAN</name>
<dbReference type="EMBL" id="CAACVJ010000353">
    <property type="protein sequence ID" value="VEP16184.1"/>
    <property type="molecule type" value="Genomic_DNA"/>
</dbReference>
<dbReference type="InterPro" id="IPR007630">
    <property type="entry name" value="RNA_pol_sigma70_r4"/>
</dbReference>
<dbReference type="InterPro" id="IPR009042">
    <property type="entry name" value="RNA_pol_sigma70_r1_2"/>
</dbReference>
<dbReference type="GO" id="GO:0016987">
    <property type="term" value="F:sigma factor activity"/>
    <property type="evidence" value="ECO:0007669"/>
    <property type="project" value="UniProtKB-KW"/>
</dbReference>
<dbReference type="PROSITE" id="PS00715">
    <property type="entry name" value="SIGMA70_1"/>
    <property type="match status" value="1"/>
</dbReference>
<dbReference type="InterPro" id="IPR036388">
    <property type="entry name" value="WH-like_DNA-bd_sf"/>
</dbReference>
<feature type="region of interest" description="Disordered" evidence="6">
    <location>
        <begin position="1"/>
        <end position="41"/>
    </location>
</feature>
<dbReference type="Pfam" id="PF04542">
    <property type="entry name" value="Sigma70_r2"/>
    <property type="match status" value="1"/>
</dbReference>
<dbReference type="Pfam" id="PF00140">
    <property type="entry name" value="Sigma70_r1_2"/>
    <property type="match status" value="1"/>
</dbReference>
<evidence type="ECO:0000259" key="7">
    <source>
        <dbReference type="PROSITE" id="PS00715"/>
    </source>
</evidence>
<evidence type="ECO:0000256" key="3">
    <source>
        <dbReference type="ARBA" id="ARBA00023082"/>
    </source>
</evidence>
<dbReference type="Gene3D" id="1.10.10.10">
    <property type="entry name" value="Winged helix-like DNA-binding domain superfamily/Winged helix DNA-binding domain"/>
    <property type="match status" value="2"/>
</dbReference>
<dbReference type="PRINTS" id="PR00046">
    <property type="entry name" value="SIGMA70FCT"/>
</dbReference>
<sequence>MVPSNSVIKNPDQSTDNLEFALDRNDPSQITKKQTTGDKKQLAKIKSGYSQIQTQNNKHSQDPVRNYLQDIGRIPLLSGEEEIKLSRQVADLLELEQIRQQLAEKLGRQPSDREWAQETNMILSEFRHRLYLSRQAKNKMVQANLRLVVFIAKKYLKRGLSLQDLIQEGNLGLIRAVEKFEPEKGCKFSTYAYWWIRQSITRAISEQSRTIRLPIHIYDKLSLIKKTFKLLSQKLQRHPNEVEMAEHLNITVEQLRFLLRVAQEPFSLEIPVAREEDSRLLGESIESELPTPEEWIVKKLIREEVETILSCLNYQERTILRLRYGLNDEKIKTSAEIAQMLNLSREEINQIRGRAMNKLRRLYRNSGSKEYLF</sequence>
<dbReference type="PANTHER" id="PTHR30603:SF60">
    <property type="entry name" value="RNA POLYMERASE SIGMA FACTOR RPOD"/>
    <property type="match status" value="1"/>
</dbReference>